<keyword evidence="2" id="KW-0378">Hydrolase</keyword>
<dbReference type="GO" id="GO:0008270">
    <property type="term" value="F:zinc ion binding"/>
    <property type="evidence" value="ECO:0007669"/>
    <property type="project" value="InterPro"/>
</dbReference>
<dbReference type="Gene3D" id="1.10.30.50">
    <property type="match status" value="1"/>
</dbReference>
<organism evidence="2">
    <name type="scientific">Streptomyces sp. R11</name>
    <dbReference type="NCBI Taxonomy" id="3238625"/>
    <lineage>
        <taxon>Bacteria</taxon>
        <taxon>Bacillati</taxon>
        <taxon>Actinomycetota</taxon>
        <taxon>Actinomycetes</taxon>
        <taxon>Kitasatosporales</taxon>
        <taxon>Streptomycetaceae</taxon>
        <taxon>Streptomyces</taxon>
    </lineage>
</organism>
<sequence length="113" mass="12852">MPRAASICLVIGCTQRSARNGRCVTHAPAERPWSRTSARNQLRDTARRQWDRRVRPRALARDGFACVRCGKRESLEVDHILPIAKGGTWTLDNAQTLCRACHSAKTQQERREK</sequence>
<keyword evidence="2" id="KW-0255">Endonuclease</keyword>
<keyword evidence="2" id="KW-0540">Nuclease</keyword>
<dbReference type="Pfam" id="PF01844">
    <property type="entry name" value="HNH"/>
    <property type="match status" value="1"/>
</dbReference>
<proteinExistence type="predicted"/>
<dbReference type="GO" id="GO:0003676">
    <property type="term" value="F:nucleic acid binding"/>
    <property type="evidence" value="ECO:0007669"/>
    <property type="project" value="InterPro"/>
</dbReference>
<protein>
    <submittedName>
        <fullName evidence="2">HNH endonuclease</fullName>
    </submittedName>
</protein>
<dbReference type="SMART" id="SM00507">
    <property type="entry name" value="HNHc"/>
    <property type="match status" value="1"/>
</dbReference>
<dbReference type="GO" id="GO:0004519">
    <property type="term" value="F:endonuclease activity"/>
    <property type="evidence" value="ECO:0007669"/>
    <property type="project" value="UniProtKB-KW"/>
</dbReference>
<dbReference type="PANTHER" id="PTHR33877:SF2">
    <property type="entry name" value="OS07G0170200 PROTEIN"/>
    <property type="match status" value="1"/>
</dbReference>
<dbReference type="PANTHER" id="PTHR33877">
    <property type="entry name" value="SLL1193 PROTEIN"/>
    <property type="match status" value="1"/>
</dbReference>
<reference evidence="2" key="1">
    <citation type="submission" date="2024-07" db="EMBL/GenBank/DDBJ databases">
        <authorList>
            <person name="Yu S.T."/>
        </authorList>
    </citation>
    <scope>NUCLEOTIDE SEQUENCE</scope>
    <source>
        <strain evidence="2">R11</strain>
    </source>
</reference>
<dbReference type="AlphaFoldDB" id="A0AB39N2Y3"/>
<dbReference type="InterPro" id="IPR002711">
    <property type="entry name" value="HNH"/>
</dbReference>
<dbReference type="EMBL" id="CP163432">
    <property type="protein sequence ID" value="XDQ12215.1"/>
    <property type="molecule type" value="Genomic_DNA"/>
</dbReference>
<evidence type="ECO:0000259" key="1">
    <source>
        <dbReference type="SMART" id="SM00507"/>
    </source>
</evidence>
<evidence type="ECO:0000313" key="2">
    <source>
        <dbReference type="EMBL" id="XDQ12215.1"/>
    </source>
</evidence>
<feature type="domain" description="HNH nuclease" evidence="1">
    <location>
        <begin position="53"/>
        <end position="103"/>
    </location>
</feature>
<name>A0AB39N2Y3_9ACTN</name>
<dbReference type="CDD" id="cd00085">
    <property type="entry name" value="HNHc"/>
    <property type="match status" value="1"/>
</dbReference>
<dbReference type="InterPro" id="IPR052892">
    <property type="entry name" value="NA-targeting_endonuclease"/>
</dbReference>
<dbReference type="RefSeq" id="WP_369272401.1">
    <property type="nucleotide sequence ID" value="NZ_CP163432.1"/>
</dbReference>
<accession>A0AB39N2Y3</accession>
<gene>
    <name evidence="2" type="ORF">AB5J55_22555</name>
</gene>
<dbReference type="InterPro" id="IPR003615">
    <property type="entry name" value="HNH_nuc"/>
</dbReference>